<dbReference type="Gene3D" id="3.30.1490.110">
    <property type="match status" value="1"/>
</dbReference>
<evidence type="ECO:0000256" key="5">
    <source>
        <dbReference type="HAMAP-Rule" id="MF_02033"/>
    </source>
</evidence>
<comment type="similarity">
    <text evidence="5 6">Belongs to the FtsA/MreB family.</text>
</comment>
<evidence type="ECO:0000313" key="9">
    <source>
        <dbReference type="Proteomes" id="UP000033671"/>
    </source>
</evidence>
<accession>A0A0F3P9A8</accession>
<dbReference type="GO" id="GO:0043093">
    <property type="term" value="P:FtsZ-dependent cytokinesis"/>
    <property type="evidence" value="ECO:0007669"/>
    <property type="project" value="UniProtKB-UniRule"/>
</dbReference>
<dbReference type="EMBL" id="LAOA01000020">
    <property type="protein sequence ID" value="KJV76491.1"/>
    <property type="molecule type" value="Genomic_DNA"/>
</dbReference>
<comment type="caution">
    <text evidence="8">The sequence shown here is derived from an EMBL/GenBank/DDBJ whole genome shotgun (WGS) entry which is preliminary data.</text>
</comment>
<dbReference type="InterPro" id="IPR003494">
    <property type="entry name" value="SHS2_FtsA"/>
</dbReference>
<dbReference type="PATRIC" id="fig|1359175.3.peg.1284"/>
<dbReference type="PANTHER" id="PTHR32432">
    <property type="entry name" value="CELL DIVISION PROTEIN FTSA-RELATED"/>
    <property type="match status" value="1"/>
</dbReference>
<dbReference type="SUPFAM" id="SSF53067">
    <property type="entry name" value="Actin-like ATPase domain"/>
    <property type="match status" value="2"/>
</dbReference>
<gene>
    <name evidence="5 8" type="primary">ftsA</name>
    <name evidence="8" type="ORF">OTSTA716_0761</name>
</gene>
<name>A0A0F3P9A8_ORITS</name>
<dbReference type="RefSeq" id="WP_045913982.1">
    <property type="nucleotide sequence ID" value="NZ_LAOA01000020.1"/>
</dbReference>
<dbReference type="GO" id="GO:0009898">
    <property type="term" value="C:cytoplasmic side of plasma membrane"/>
    <property type="evidence" value="ECO:0007669"/>
    <property type="project" value="UniProtKB-UniRule"/>
</dbReference>
<evidence type="ECO:0000313" key="8">
    <source>
        <dbReference type="EMBL" id="KJV76491.1"/>
    </source>
</evidence>
<dbReference type="AlphaFoldDB" id="A0A0F3P9A8"/>
<dbReference type="NCBIfam" id="TIGR01174">
    <property type="entry name" value="ftsA"/>
    <property type="match status" value="1"/>
</dbReference>
<dbReference type="Pfam" id="PF02491">
    <property type="entry name" value="SHS2_FTSA"/>
    <property type="match status" value="1"/>
</dbReference>
<feature type="domain" description="SHS2" evidence="7">
    <location>
        <begin position="8"/>
        <end position="194"/>
    </location>
</feature>
<dbReference type="HAMAP" id="MF_02033">
    <property type="entry name" value="FtsA"/>
    <property type="match status" value="1"/>
</dbReference>
<dbReference type="Gene3D" id="3.30.420.40">
    <property type="match status" value="1"/>
</dbReference>
<evidence type="ECO:0000256" key="1">
    <source>
        <dbReference type="ARBA" id="ARBA00022475"/>
    </source>
</evidence>
<comment type="function">
    <text evidence="5 6">Cell division protein that is involved in the assembly of the Z ring. May serve as a membrane anchor for the Z ring.</text>
</comment>
<dbReference type="Proteomes" id="UP000033671">
    <property type="component" value="Unassembled WGS sequence"/>
</dbReference>
<comment type="subcellular location">
    <subcellularLocation>
        <location evidence="5">Cell membrane</location>
        <topology evidence="5">Peripheral membrane protein</topology>
        <orientation evidence="5">Cytoplasmic side</orientation>
    </subcellularLocation>
    <text evidence="5">Localizes to the Z ring in an FtsZ-dependent manner. Targeted to the membrane through a conserved C-terminal amphipathic helix.</text>
</comment>
<keyword evidence="4 5" id="KW-0131">Cell cycle</keyword>
<keyword evidence="1 5" id="KW-1003">Cell membrane</keyword>
<evidence type="ECO:0000256" key="4">
    <source>
        <dbReference type="ARBA" id="ARBA00023306"/>
    </source>
</evidence>
<sequence length="415" mass="46049">MGTKLSNFVSIDIGSSKIAAVASYVENNGLINVVSQGFYYSSGIKSGIISDFKKAENSVISAIYNLEKDLGKTIKHVTISLSNVCTKSYYTYSKIKIATQYVTKQDIIKLISKALYNFKIQNQEIIHYFPIEFSLDNNNSIQDPIGMHGKELGCRLHLISANSNVLLNIINCLAKCQVEVQEVVLSIYASGLACLTEDEKNLGAIIIDVGAQTTSFGVFFDGKLLYSGNVAIGGWHITSDIAKVLSLSMKTAEKLKVLYGYAMVNMVNKDNIINFEDLDPEANYSNGKSSITISQLSKIIQPRAEEILELVKIEYDKIGVDYLIARCIVLTGGGAILRGFRELASKIFDKYARIGIPNLLPGLAEDCNPSSYSAVIGVIQYYANKQHKFYMNTNDSDKLKHGWFKQIMLWLRENI</sequence>
<dbReference type="Pfam" id="PF14450">
    <property type="entry name" value="FtsA"/>
    <property type="match status" value="1"/>
</dbReference>
<protein>
    <recommendedName>
        <fullName evidence="5 6">Cell division protein FtsA</fullName>
    </recommendedName>
</protein>
<evidence type="ECO:0000256" key="3">
    <source>
        <dbReference type="ARBA" id="ARBA00023136"/>
    </source>
</evidence>
<keyword evidence="3 5" id="KW-0472">Membrane</keyword>
<dbReference type="SMART" id="SM00842">
    <property type="entry name" value="FtsA"/>
    <property type="match status" value="1"/>
</dbReference>
<keyword evidence="2 5" id="KW-0132">Cell division</keyword>
<proteinExistence type="inferred from homology"/>
<dbReference type="GO" id="GO:0032153">
    <property type="term" value="C:cell division site"/>
    <property type="evidence" value="ECO:0007669"/>
    <property type="project" value="UniProtKB-UniRule"/>
</dbReference>
<evidence type="ECO:0000256" key="6">
    <source>
        <dbReference type="PIRNR" id="PIRNR003101"/>
    </source>
</evidence>
<dbReference type="InterPro" id="IPR020823">
    <property type="entry name" value="Cell_div_FtsA"/>
</dbReference>
<dbReference type="InterPro" id="IPR050696">
    <property type="entry name" value="FtsA/MreB"/>
</dbReference>
<dbReference type="PANTHER" id="PTHR32432:SF4">
    <property type="entry name" value="CELL DIVISION PROTEIN FTSA"/>
    <property type="match status" value="1"/>
</dbReference>
<dbReference type="GeneID" id="89459000"/>
<evidence type="ECO:0000259" key="7">
    <source>
        <dbReference type="SMART" id="SM00842"/>
    </source>
</evidence>
<dbReference type="InterPro" id="IPR043129">
    <property type="entry name" value="ATPase_NBD"/>
</dbReference>
<reference evidence="8 9" key="1">
    <citation type="submission" date="2015-01" db="EMBL/GenBank/DDBJ databases">
        <title>Genome Sequencing of Rickettsiales.</title>
        <authorList>
            <person name="Daugherty S.C."/>
            <person name="Su Q."/>
            <person name="Abolude K."/>
            <person name="Beier-Sexton M."/>
            <person name="Carlyon J.A."/>
            <person name="Carter R."/>
            <person name="Day N.P."/>
            <person name="Dumler S.J."/>
            <person name="Dyachenko V."/>
            <person name="Godinez A."/>
            <person name="Kurtti T.J."/>
            <person name="Lichay M."/>
            <person name="Mullins K.E."/>
            <person name="Ott S."/>
            <person name="Pappas-Brown V."/>
            <person name="Paris D.H."/>
            <person name="Patel P."/>
            <person name="Richards A.L."/>
            <person name="Sadzewicz L."/>
            <person name="Sears K."/>
            <person name="Seidman D."/>
            <person name="Sengamalay N."/>
            <person name="Stenos J."/>
            <person name="Tallon L.J."/>
            <person name="Vincent G."/>
            <person name="Fraser C.M."/>
            <person name="Munderloh U."/>
            <person name="Dunning-Hotopp J.C."/>
        </authorList>
    </citation>
    <scope>NUCLEOTIDE SEQUENCE [LARGE SCALE GENOMIC DNA]</scope>
    <source>
        <strain evidence="8 9">TA716</strain>
    </source>
</reference>
<dbReference type="PIRSF" id="PIRSF003101">
    <property type="entry name" value="FtsA"/>
    <property type="match status" value="1"/>
</dbReference>
<dbReference type="CDD" id="cd24048">
    <property type="entry name" value="ASKHA_NBD_FtsA"/>
    <property type="match status" value="1"/>
</dbReference>
<evidence type="ECO:0000256" key="2">
    <source>
        <dbReference type="ARBA" id="ARBA00022618"/>
    </source>
</evidence>
<comment type="subunit">
    <text evidence="5">Self-interacts. Interacts with FtsZ.</text>
</comment>
<organism evidence="8 9">
    <name type="scientific">Orientia tsutsugamushi str. TA716</name>
    <dbReference type="NCBI Taxonomy" id="1359175"/>
    <lineage>
        <taxon>Bacteria</taxon>
        <taxon>Pseudomonadati</taxon>
        <taxon>Pseudomonadota</taxon>
        <taxon>Alphaproteobacteria</taxon>
        <taxon>Rickettsiales</taxon>
        <taxon>Rickettsiaceae</taxon>
        <taxon>Rickettsieae</taxon>
        <taxon>Orientia</taxon>
    </lineage>
</organism>